<evidence type="ECO:0000313" key="2">
    <source>
        <dbReference type="EMBL" id="EEF61196.1"/>
    </source>
</evidence>
<keyword evidence="3" id="KW-1185">Reference proteome</keyword>
<dbReference type="EMBL" id="ABOX02000011">
    <property type="protein sequence ID" value="EEF61196.1"/>
    <property type="molecule type" value="Genomic_DNA"/>
</dbReference>
<gene>
    <name evidence="2" type="ORF">Cflav_PD3913</name>
</gene>
<evidence type="ECO:0000256" key="1">
    <source>
        <dbReference type="SAM" id="Phobius"/>
    </source>
</evidence>
<feature type="transmembrane region" description="Helical" evidence="1">
    <location>
        <begin position="51"/>
        <end position="69"/>
    </location>
</feature>
<dbReference type="RefSeq" id="WP_007414780.1">
    <property type="nucleotide sequence ID" value="NZ_ABOX02000011.1"/>
</dbReference>
<feature type="transmembrane region" description="Helical" evidence="1">
    <location>
        <begin position="90"/>
        <end position="114"/>
    </location>
</feature>
<feature type="transmembrane region" description="Helical" evidence="1">
    <location>
        <begin position="21"/>
        <end position="39"/>
    </location>
</feature>
<sequence>MNDPGKKTIGRKQKVVNEMTEYCFTFLYLAFFLGAIAWYRRLILMEYHISYLHYGFAIVEALILAKVILVGNALHLGRELENKRLIYSTIYKAVVFTIFVAVFGVIEHAIEGWLHGNGLVGGLKEFMDTGRDELLARCLITFFAFIPFFGFQEIGRVMGAGKIGELFFKRSHA</sequence>
<dbReference type="OrthoDB" id="115809at2"/>
<feature type="transmembrane region" description="Helical" evidence="1">
    <location>
        <begin position="134"/>
        <end position="151"/>
    </location>
</feature>
<protein>
    <submittedName>
        <fullName evidence="2">Uncharacterized protein</fullName>
    </submittedName>
</protein>
<name>B9XG34_PEDPL</name>
<keyword evidence="1" id="KW-0812">Transmembrane</keyword>
<dbReference type="Proteomes" id="UP000003688">
    <property type="component" value="Unassembled WGS sequence"/>
</dbReference>
<proteinExistence type="predicted"/>
<dbReference type="STRING" id="320771.Cflav_PD3913"/>
<evidence type="ECO:0000313" key="3">
    <source>
        <dbReference type="Proteomes" id="UP000003688"/>
    </source>
</evidence>
<keyword evidence="1" id="KW-0472">Membrane</keyword>
<reference evidence="2 3" key="1">
    <citation type="journal article" date="2011" name="J. Bacteriol.">
        <title>Genome sequence of 'Pedosphaera parvula' Ellin514, an aerobic Verrucomicrobial isolate from pasture soil.</title>
        <authorList>
            <person name="Kant R."/>
            <person name="van Passel M.W."/>
            <person name="Sangwan P."/>
            <person name="Palva A."/>
            <person name="Lucas S."/>
            <person name="Copeland A."/>
            <person name="Lapidus A."/>
            <person name="Glavina Del Rio T."/>
            <person name="Dalin E."/>
            <person name="Tice H."/>
            <person name="Bruce D."/>
            <person name="Goodwin L."/>
            <person name="Pitluck S."/>
            <person name="Chertkov O."/>
            <person name="Larimer F.W."/>
            <person name="Land M.L."/>
            <person name="Hauser L."/>
            <person name="Brettin T.S."/>
            <person name="Detter J.C."/>
            <person name="Han S."/>
            <person name="de Vos W.M."/>
            <person name="Janssen P.H."/>
            <person name="Smidt H."/>
        </authorList>
    </citation>
    <scope>NUCLEOTIDE SEQUENCE [LARGE SCALE GENOMIC DNA]</scope>
    <source>
        <strain evidence="2 3">Ellin514</strain>
    </source>
</reference>
<organism evidence="2 3">
    <name type="scientific">Pedosphaera parvula (strain Ellin514)</name>
    <dbReference type="NCBI Taxonomy" id="320771"/>
    <lineage>
        <taxon>Bacteria</taxon>
        <taxon>Pseudomonadati</taxon>
        <taxon>Verrucomicrobiota</taxon>
        <taxon>Pedosphaerae</taxon>
        <taxon>Pedosphaerales</taxon>
        <taxon>Pedosphaeraceae</taxon>
        <taxon>Pedosphaera</taxon>
    </lineage>
</organism>
<comment type="caution">
    <text evidence="2">The sequence shown here is derived from an EMBL/GenBank/DDBJ whole genome shotgun (WGS) entry which is preliminary data.</text>
</comment>
<accession>B9XG34</accession>
<keyword evidence="1" id="KW-1133">Transmembrane helix</keyword>
<dbReference type="AlphaFoldDB" id="B9XG34"/>